<accession>A0A0R2X9M4</accession>
<comment type="caution">
    <text evidence="2">The sequence shown here is derived from an EMBL/GenBank/DDBJ whole genome shotgun (WGS) entry which is preliminary data.</text>
</comment>
<dbReference type="AlphaFoldDB" id="A0A0R2X9M4"/>
<gene>
    <name evidence="2" type="ORF">ABS32_07275</name>
</gene>
<dbReference type="InterPro" id="IPR011250">
    <property type="entry name" value="OMP/PagP_B-barrel"/>
</dbReference>
<sequence>MRMITGTTCCVFVALVHLGALSYGVTSVPTNLSLQEDGSLVVFDAKGGVAEFVKQGTPRQSIQLDGQACNVSYGFNSAGKQTILVSLPPSATGPVVFLLGESQVTIPPKAGLRITLNEAHKIEKMDGAPAGTVQFQKLSSPSSLAQTIAPPPTQFTPIPTPSEVTALTPTSQSATSAPLADPMVGQMSATTQPPTELGWPGKLLQSPLTEPQMDEDYFYVRTEGGARFVSSMNIVNIVGPLGPSNPMIQKEIAFSTGYRQDLDIGVWLTPWFGLAIETGFALNAIRGNTEGMTVSSSTYWSVPIMAQICFQYPNDTGFVPYLNFGFGGGWNYFTIGSISYPLAGQGSTLSGSGNDMNNAYQIAAGVRWRIWEQMGITLAYKFYGTSQPTVDMGDNQQVTFGSPVTNSIELGGHFTF</sequence>
<protein>
    <recommendedName>
        <fullName evidence="4">Outer membrane protein beta-barrel domain-containing protein</fullName>
    </recommendedName>
</protein>
<dbReference type="EMBL" id="LIDM01000344">
    <property type="protein sequence ID" value="KRP31388.1"/>
    <property type="molecule type" value="Genomic_DNA"/>
</dbReference>
<reference evidence="2 3" key="1">
    <citation type="submission" date="2015-10" db="EMBL/GenBank/DDBJ databases">
        <title>Metagenome-Assembled Genomes uncover a global brackish microbiome.</title>
        <authorList>
            <person name="Hugerth L.W."/>
            <person name="Larsson J."/>
            <person name="Alneberg J."/>
            <person name="Lindh M.V."/>
            <person name="Legrand C."/>
            <person name="Pinhassi J."/>
            <person name="Andersson A.F."/>
        </authorList>
    </citation>
    <scope>NUCLEOTIDE SEQUENCE [LARGE SCALE GENOMIC DNA]</scope>
    <source>
        <strain evidence="2">BACL9 MAG-120820-bin42</strain>
    </source>
</reference>
<evidence type="ECO:0000313" key="2">
    <source>
        <dbReference type="EMBL" id="KRP31388.1"/>
    </source>
</evidence>
<feature type="chain" id="PRO_5006427717" description="Outer membrane protein beta-barrel domain-containing protein" evidence="1">
    <location>
        <begin position="23"/>
        <end position="416"/>
    </location>
</feature>
<dbReference type="SUPFAM" id="SSF56925">
    <property type="entry name" value="OMPA-like"/>
    <property type="match status" value="1"/>
</dbReference>
<evidence type="ECO:0000256" key="1">
    <source>
        <dbReference type="SAM" id="SignalP"/>
    </source>
</evidence>
<dbReference type="Gene3D" id="2.40.160.20">
    <property type="match status" value="1"/>
</dbReference>
<dbReference type="Proteomes" id="UP000051557">
    <property type="component" value="Unassembled WGS sequence"/>
</dbReference>
<organism evidence="2 3">
    <name type="scientific">Verrucomicrobia subdivision 6 bacterium BACL9 MAG-120820-bin42</name>
    <dbReference type="NCBI Taxonomy" id="1655634"/>
    <lineage>
        <taxon>Bacteria</taxon>
        <taxon>Pseudomonadati</taxon>
        <taxon>Verrucomicrobiota</taxon>
        <taxon>Verrucomicrobiia</taxon>
        <taxon>Verrucomicrobiales</taxon>
        <taxon>Verrucomicrobia subdivision 6</taxon>
    </lineage>
</organism>
<feature type="signal peptide" evidence="1">
    <location>
        <begin position="1"/>
        <end position="22"/>
    </location>
</feature>
<evidence type="ECO:0008006" key="4">
    <source>
        <dbReference type="Google" id="ProtNLM"/>
    </source>
</evidence>
<evidence type="ECO:0000313" key="3">
    <source>
        <dbReference type="Proteomes" id="UP000051557"/>
    </source>
</evidence>
<proteinExistence type="predicted"/>
<name>A0A0R2X9M4_9BACT</name>
<keyword evidence="1" id="KW-0732">Signal</keyword>